<name>A0A915CX64_9BILA</name>
<dbReference type="PROSITE" id="PS01032">
    <property type="entry name" value="PPM_1"/>
    <property type="match status" value="1"/>
</dbReference>
<dbReference type="InterPro" id="IPR015655">
    <property type="entry name" value="PP2C"/>
</dbReference>
<dbReference type="SUPFAM" id="SSF81606">
    <property type="entry name" value="PP2C-like"/>
    <property type="match status" value="1"/>
</dbReference>
<dbReference type="GO" id="GO:0004722">
    <property type="term" value="F:protein serine/threonine phosphatase activity"/>
    <property type="evidence" value="ECO:0007669"/>
    <property type="project" value="UniProtKB-EC"/>
</dbReference>
<evidence type="ECO:0000256" key="4">
    <source>
        <dbReference type="ARBA" id="ARBA00013081"/>
    </source>
</evidence>
<keyword evidence="8" id="KW-0464">Manganese</keyword>
<dbReference type="PROSITE" id="PS51746">
    <property type="entry name" value="PPM_2"/>
    <property type="match status" value="1"/>
</dbReference>
<keyword evidence="7 9" id="KW-0904">Protein phosphatase</keyword>
<evidence type="ECO:0000256" key="3">
    <source>
        <dbReference type="ARBA" id="ARBA00006702"/>
    </source>
</evidence>
<dbReference type="EC" id="3.1.3.16" evidence="4"/>
<evidence type="ECO:0000313" key="11">
    <source>
        <dbReference type="Proteomes" id="UP000887574"/>
    </source>
</evidence>
<accession>A0A915CX64</accession>
<evidence type="ECO:0000256" key="7">
    <source>
        <dbReference type="ARBA" id="ARBA00022912"/>
    </source>
</evidence>
<evidence type="ECO:0000256" key="8">
    <source>
        <dbReference type="ARBA" id="ARBA00023211"/>
    </source>
</evidence>
<feature type="domain" description="PPM-type phosphatase" evidence="10">
    <location>
        <begin position="23"/>
        <end position="276"/>
    </location>
</feature>
<keyword evidence="6 9" id="KW-0378">Hydrolase</keyword>
<keyword evidence="5" id="KW-0479">Metal-binding</keyword>
<dbReference type="Proteomes" id="UP000887574">
    <property type="component" value="Unplaced"/>
</dbReference>
<evidence type="ECO:0000259" key="10">
    <source>
        <dbReference type="PROSITE" id="PS51746"/>
    </source>
</evidence>
<evidence type="ECO:0000256" key="1">
    <source>
        <dbReference type="ARBA" id="ARBA00001936"/>
    </source>
</evidence>
<keyword evidence="11" id="KW-1185">Reference proteome</keyword>
<evidence type="ECO:0000256" key="9">
    <source>
        <dbReference type="RuleBase" id="RU003465"/>
    </source>
</evidence>
<dbReference type="InterPro" id="IPR036457">
    <property type="entry name" value="PPM-type-like_dom_sf"/>
</dbReference>
<evidence type="ECO:0000313" key="12">
    <source>
        <dbReference type="WBParaSite" id="jg13612"/>
    </source>
</evidence>
<sequence>MGQTLTEPVTTKTTESTFNSHYKVGSSCMQGWRTNMEDAHTHILSLPKAKEVAFFGVFDGHGVVDRKGGAMFSNKRKVEEAIKEGFLELDEQMVGDSQLVREEVAGTTAVTILIKDSVIYCGNAGDSRAIASVSGKAIELSIDHKPSNEAESARIYAAGGYVEGDRVNGNLALSRALGDFGYKQVSDKSAKQQIVTAEPEIKKLEITQDVEFLVLACDGIWDVMSSQEVVDFCRKRLAEEKEPEQVCEELLDHCLAPANDSEGVGGDNMTVIIVCLLQNQSTQKYVKRLSTPPRLSTSPAKQE</sequence>
<dbReference type="Pfam" id="PF00481">
    <property type="entry name" value="PP2C"/>
    <property type="match status" value="1"/>
</dbReference>
<comment type="cofactor">
    <cofactor evidence="2">
        <name>Mg(2+)</name>
        <dbReference type="ChEBI" id="CHEBI:18420"/>
    </cofactor>
</comment>
<comment type="similarity">
    <text evidence="3 9">Belongs to the PP2C family.</text>
</comment>
<dbReference type="CDD" id="cd00143">
    <property type="entry name" value="PP2Cc"/>
    <property type="match status" value="1"/>
</dbReference>
<proteinExistence type="inferred from homology"/>
<protein>
    <recommendedName>
        <fullName evidence="4">protein-serine/threonine phosphatase</fullName>
        <ecNumber evidence="4">3.1.3.16</ecNumber>
    </recommendedName>
</protein>
<dbReference type="InterPro" id="IPR000222">
    <property type="entry name" value="PP2C_BS"/>
</dbReference>
<dbReference type="PANTHER" id="PTHR13832">
    <property type="entry name" value="PROTEIN PHOSPHATASE 2C"/>
    <property type="match status" value="1"/>
</dbReference>
<evidence type="ECO:0000256" key="2">
    <source>
        <dbReference type="ARBA" id="ARBA00001946"/>
    </source>
</evidence>
<evidence type="ECO:0000256" key="5">
    <source>
        <dbReference type="ARBA" id="ARBA00022723"/>
    </source>
</evidence>
<comment type="cofactor">
    <cofactor evidence="1">
        <name>Mn(2+)</name>
        <dbReference type="ChEBI" id="CHEBI:29035"/>
    </cofactor>
</comment>
<dbReference type="AlphaFoldDB" id="A0A915CX64"/>
<dbReference type="SMART" id="SM00332">
    <property type="entry name" value="PP2Cc"/>
    <property type="match status" value="1"/>
</dbReference>
<dbReference type="InterPro" id="IPR001932">
    <property type="entry name" value="PPM-type_phosphatase-like_dom"/>
</dbReference>
<dbReference type="FunFam" id="3.60.40.10:FF:000016">
    <property type="entry name" value="Protein phosphatase 2C"/>
    <property type="match status" value="1"/>
</dbReference>
<dbReference type="Gene3D" id="3.60.40.10">
    <property type="entry name" value="PPM-type phosphatase domain"/>
    <property type="match status" value="1"/>
</dbReference>
<organism evidence="11 12">
    <name type="scientific">Ditylenchus dipsaci</name>
    <dbReference type="NCBI Taxonomy" id="166011"/>
    <lineage>
        <taxon>Eukaryota</taxon>
        <taxon>Metazoa</taxon>
        <taxon>Ecdysozoa</taxon>
        <taxon>Nematoda</taxon>
        <taxon>Chromadorea</taxon>
        <taxon>Rhabditida</taxon>
        <taxon>Tylenchina</taxon>
        <taxon>Tylenchomorpha</taxon>
        <taxon>Sphaerularioidea</taxon>
        <taxon>Anguinidae</taxon>
        <taxon>Anguininae</taxon>
        <taxon>Ditylenchus</taxon>
    </lineage>
</organism>
<dbReference type="PANTHER" id="PTHR13832:SF565">
    <property type="entry name" value="AT28366P-RELATED"/>
    <property type="match status" value="1"/>
</dbReference>
<evidence type="ECO:0000256" key="6">
    <source>
        <dbReference type="ARBA" id="ARBA00022801"/>
    </source>
</evidence>
<dbReference type="WBParaSite" id="jg13612">
    <property type="protein sequence ID" value="jg13612"/>
    <property type="gene ID" value="jg13612"/>
</dbReference>
<reference evidence="12" key="1">
    <citation type="submission" date="2022-11" db="UniProtKB">
        <authorList>
            <consortium name="WormBaseParasite"/>
        </authorList>
    </citation>
    <scope>IDENTIFICATION</scope>
</reference>
<dbReference type="GO" id="GO:0046872">
    <property type="term" value="F:metal ion binding"/>
    <property type="evidence" value="ECO:0007669"/>
    <property type="project" value="UniProtKB-KW"/>
</dbReference>